<reference evidence="2 3" key="1">
    <citation type="submission" date="2014-04" db="EMBL/GenBank/DDBJ databases">
        <title>Evolutionary Origins and Diversification of the Mycorrhizal Mutualists.</title>
        <authorList>
            <consortium name="DOE Joint Genome Institute"/>
            <consortium name="Mycorrhizal Genomics Consortium"/>
            <person name="Kohler A."/>
            <person name="Kuo A."/>
            <person name="Nagy L.G."/>
            <person name="Floudas D."/>
            <person name="Copeland A."/>
            <person name="Barry K.W."/>
            <person name="Cichocki N."/>
            <person name="Veneault-Fourrey C."/>
            <person name="LaButti K."/>
            <person name="Lindquist E.A."/>
            <person name="Lipzen A."/>
            <person name="Lundell T."/>
            <person name="Morin E."/>
            <person name="Murat C."/>
            <person name="Riley R."/>
            <person name="Ohm R."/>
            <person name="Sun H."/>
            <person name="Tunlid A."/>
            <person name="Henrissat B."/>
            <person name="Grigoriev I.V."/>
            <person name="Hibbett D.S."/>
            <person name="Martin F."/>
        </authorList>
    </citation>
    <scope>NUCLEOTIDE SEQUENCE [LARGE SCALE GENOMIC DNA]</scope>
    <source>
        <strain evidence="2 3">MD-312</strain>
    </source>
</reference>
<dbReference type="HOGENOM" id="CLU_017165_0_0_1"/>
<evidence type="ECO:0000313" key="3">
    <source>
        <dbReference type="Proteomes" id="UP000053820"/>
    </source>
</evidence>
<feature type="compositionally biased region" description="Polar residues" evidence="1">
    <location>
        <begin position="184"/>
        <end position="194"/>
    </location>
</feature>
<feature type="compositionally biased region" description="Basic and acidic residues" evidence="1">
    <location>
        <begin position="757"/>
        <end position="767"/>
    </location>
</feature>
<dbReference type="AlphaFoldDB" id="A0A0C9WAP0"/>
<accession>A0A0C9WAP0</accession>
<feature type="compositionally biased region" description="Polar residues" evidence="1">
    <location>
        <begin position="845"/>
        <end position="855"/>
    </location>
</feature>
<proteinExistence type="predicted"/>
<evidence type="ECO:0000256" key="1">
    <source>
        <dbReference type="SAM" id="MobiDB-lite"/>
    </source>
</evidence>
<dbReference type="InterPro" id="IPR018822">
    <property type="entry name" value="UPF0646"/>
</dbReference>
<feature type="region of interest" description="Disordered" evidence="1">
    <location>
        <begin position="170"/>
        <end position="194"/>
    </location>
</feature>
<gene>
    <name evidence="2" type="ORF">HYDPIDRAFT_43147</name>
</gene>
<evidence type="ECO:0000313" key="2">
    <source>
        <dbReference type="EMBL" id="KIJ60611.1"/>
    </source>
</evidence>
<feature type="region of interest" description="Disordered" evidence="1">
    <location>
        <begin position="228"/>
        <end position="265"/>
    </location>
</feature>
<dbReference type="Pfam" id="PF10336">
    <property type="entry name" value="DUF2420"/>
    <property type="match status" value="1"/>
</dbReference>
<sequence length="855" mass="93203">MLARASMTASPLIDSYDAQMLDFSHDLDVPMNTATSTEFFTEALMDHDGHESIYGEHASVEVEMEEYEDENAEYEMADETTQYHHHGDEPLDVEVYDASHAPSPLPVPQPLHPSADVPIEPEHPGLTSPAFSEHSTLPLLTGEHTEAHLLPLDHPVSNIPYVEPIVSGGLIPSDSHLEEPFQPNPSANTPGENVSLVTEPHEQIGVAPDASGHASETALLGDVNNEADAHAPVPSEEHPADPSESDDLYHENPESSHVESAPQAGAEELHDGDFPLQEENAVDPAPVLEGENEDPLEISDGVYIDPPPAVLLSTASSTEVEFSLFNQPEPVARSRSPSVEASQSGTKVYSLLLENRPTLYYEPLSSVFEVLRQEEDLLAHIPHSFEGELVLDAYDLQLVVSEDNVHSRDISLHDLNVLHDGSDFSGPLRLLLRASVPRFIVRYYALQEQIQRLDLAVETGEGEHHDEYEQHIENQEQLHHDPADPATEIQEQETGPKVAPEHSDEQPTHLPEEITHQPDALPSSTQEGATEEEPTIPQPAEDTDYHEVPGEEAQALENEGDYEGTNAGDEDGTADAEGSLDADQVHEAADTDAAASVAGQLSEFGGEQAEYQDYGQPEEYEERYEEDLPEEAGGNTDAQYGQLTGYEEGEQDTSTAVDETQAILPALDPDEAVTPIPAPAALEPEFNDHATEASTSKAPSVQPDNPGTPSAKVTTDEPSSHIANVKDLQEGSRQSNKMNTALPSGEDVSDSNFLAMLEREADAELDRTFTSNSGEKDGVESLLEKEETWDDEWDDEDAEGEDDQDGWIDPDAVSNQSSVTLSSKASSKRGYEEVEFNGEDHIEELQSSPGSKRPR</sequence>
<feature type="compositionally biased region" description="Basic and acidic residues" evidence="1">
    <location>
        <begin position="235"/>
        <end position="257"/>
    </location>
</feature>
<feature type="compositionally biased region" description="Acidic residues" evidence="1">
    <location>
        <begin position="558"/>
        <end position="580"/>
    </location>
</feature>
<protein>
    <submittedName>
        <fullName evidence="2">Uncharacterized protein</fullName>
    </submittedName>
</protein>
<feature type="region of interest" description="Disordered" evidence="1">
    <location>
        <begin position="99"/>
        <end position="133"/>
    </location>
</feature>
<feature type="compositionally biased region" description="Polar residues" evidence="1">
    <location>
        <begin position="731"/>
        <end position="742"/>
    </location>
</feature>
<feature type="compositionally biased region" description="Basic and acidic residues" evidence="1">
    <location>
        <begin position="499"/>
        <end position="516"/>
    </location>
</feature>
<dbReference type="EMBL" id="KN839870">
    <property type="protein sequence ID" value="KIJ60611.1"/>
    <property type="molecule type" value="Genomic_DNA"/>
</dbReference>
<feature type="region of interest" description="Disordered" evidence="1">
    <location>
        <begin position="487"/>
        <end position="658"/>
    </location>
</feature>
<feature type="compositionally biased region" description="Polar residues" evidence="1">
    <location>
        <begin position="692"/>
        <end position="713"/>
    </location>
</feature>
<feature type="compositionally biased region" description="Basic and acidic residues" evidence="1">
    <location>
        <begin position="774"/>
        <end position="786"/>
    </location>
</feature>
<feature type="region of interest" description="Disordered" evidence="1">
    <location>
        <begin position="670"/>
        <end position="855"/>
    </location>
</feature>
<feature type="non-terminal residue" evidence="2">
    <location>
        <position position="855"/>
    </location>
</feature>
<dbReference type="OrthoDB" id="2507795at2759"/>
<organism evidence="2 3">
    <name type="scientific">Hydnomerulius pinastri MD-312</name>
    <dbReference type="NCBI Taxonomy" id="994086"/>
    <lineage>
        <taxon>Eukaryota</taxon>
        <taxon>Fungi</taxon>
        <taxon>Dikarya</taxon>
        <taxon>Basidiomycota</taxon>
        <taxon>Agaricomycotina</taxon>
        <taxon>Agaricomycetes</taxon>
        <taxon>Agaricomycetidae</taxon>
        <taxon>Boletales</taxon>
        <taxon>Boletales incertae sedis</taxon>
        <taxon>Leucogyrophana</taxon>
    </lineage>
</organism>
<keyword evidence="3" id="KW-1185">Reference proteome</keyword>
<feature type="compositionally biased region" description="Acidic residues" evidence="1">
    <location>
        <begin position="616"/>
        <end position="630"/>
    </location>
</feature>
<dbReference type="Proteomes" id="UP000053820">
    <property type="component" value="Unassembled WGS sequence"/>
</dbReference>
<feature type="compositionally biased region" description="Acidic residues" evidence="1">
    <location>
        <begin position="787"/>
        <end position="808"/>
    </location>
</feature>
<name>A0A0C9WAP0_9AGAM</name>